<evidence type="ECO:0000256" key="3">
    <source>
        <dbReference type="ARBA" id="ARBA00012239"/>
    </source>
</evidence>
<comment type="catalytic activity">
    <reaction evidence="9">
        <text>(sulfur carrier)-H + L-cysteine = (sulfur carrier)-SH + L-alanine</text>
        <dbReference type="Rhea" id="RHEA:43892"/>
        <dbReference type="Rhea" id="RHEA-COMP:14737"/>
        <dbReference type="Rhea" id="RHEA-COMP:14739"/>
        <dbReference type="ChEBI" id="CHEBI:29917"/>
        <dbReference type="ChEBI" id="CHEBI:35235"/>
        <dbReference type="ChEBI" id="CHEBI:57972"/>
        <dbReference type="ChEBI" id="CHEBI:64428"/>
        <dbReference type="EC" id="2.8.1.7"/>
    </reaction>
</comment>
<evidence type="ECO:0000259" key="11">
    <source>
        <dbReference type="Pfam" id="PF00266"/>
    </source>
</evidence>
<comment type="similarity">
    <text evidence="2">Belongs to the class-V pyridoxal-phosphate-dependent aminotransferase family. NifS/IscS subfamily.</text>
</comment>
<dbReference type="InterPro" id="IPR020578">
    <property type="entry name" value="Aminotrans_V_PyrdxlP_BS"/>
</dbReference>
<dbReference type="InterPro" id="IPR015424">
    <property type="entry name" value="PyrdxlP-dep_Trfase"/>
</dbReference>
<dbReference type="EC" id="2.8.1.7" evidence="3"/>
<keyword evidence="4" id="KW-0808">Transferase</keyword>
<evidence type="ECO:0000256" key="10">
    <source>
        <dbReference type="RuleBase" id="RU004504"/>
    </source>
</evidence>
<dbReference type="InterPro" id="IPR015421">
    <property type="entry name" value="PyrdxlP-dep_Trfase_major"/>
</dbReference>
<sequence>MSGTLPVYLDYNATTPVAPEVAAAMQTCLTKAFGNPSSDHDRGRQAAAIVREARAAVAQLIGAPTDGIVFAGCATEANNLALLGVARALRASKRHLVVSAIEHPAVMEPARHLQREGWALTVVPVDGHGRVAPADVAAALRPDTALVLIMHANNEIGTLQPVTEIAALTRPRGVLLHTDAAQSVGKVPVDVDALGVDLLTLAGHKFHASKGVGALYVRAGTPIENILFGADQERGLRPGTENVPAIAGLGAAARLARQRLPQAEAHLRRPRDALHQRLQAAIPGLDLNGHPALRLPNTLHVSFPGISGRDLLRQAGADVAASVGSACHAQHDAVSGVLAALGLDAARAMGAVRLSTGWTTTRQEIERAADALIAAWRSLAPR</sequence>
<dbReference type="Pfam" id="PF00266">
    <property type="entry name" value="Aminotran_5"/>
    <property type="match status" value="1"/>
</dbReference>
<evidence type="ECO:0000256" key="7">
    <source>
        <dbReference type="ARBA" id="ARBA00023004"/>
    </source>
</evidence>
<dbReference type="PANTHER" id="PTHR11601:SF34">
    <property type="entry name" value="CYSTEINE DESULFURASE"/>
    <property type="match status" value="1"/>
</dbReference>
<dbReference type="GO" id="GO:0031071">
    <property type="term" value="F:cysteine desulfurase activity"/>
    <property type="evidence" value="ECO:0007669"/>
    <property type="project" value="UniProtKB-EC"/>
</dbReference>
<proteinExistence type="inferred from homology"/>
<keyword evidence="6" id="KW-0663">Pyridoxal phosphate</keyword>
<dbReference type="GO" id="GO:0051536">
    <property type="term" value="F:iron-sulfur cluster binding"/>
    <property type="evidence" value="ECO:0007669"/>
    <property type="project" value="UniProtKB-KW"/>
</dbReference>
<feature type="domain" description="Aminotransferase class V" evidence="11">
    <location>
        <begin position="7"/>
        <end position="367"/>
    </location>
</feature>
<dbReference type="Gene3D" id="3.90.1150.10">
    <property type="entry name" value="Aspartate Aminotransferase, domain 1"/>
    <property type="match status" value="1"/>
</dbReference>
<dbReference type="InterPro" id="IPR015422">
    <property type="entry name" value="PyrdxlP-dep_Trfase_small"/>
</dbReference>
<dbReference type="Gene3D" id="3.40.640.10">
    <property type="entry name" value="Type I PLP-dependent aspartate aminotransferase-like (Major domain)"/>
    <property type="match status" value="1"/>
</dbReference>
<dbReference type="GO" id="GO:0046872">
    <property type="term" value="F:metal ion binding"/>
    <property type="evidence" value="ECO:0007669"/>
    <property type="project" value="UniProtKB-KW"/>
</dbReference>
<evidence type="ECO:0000256" key="4">
    <source>
        <dbReference type="ARBA" id="ARBA00022679"/>
    </source>
</evidence>
<keyword evidence="8" id="KW-0411">Iron-sulfur</keyword>
<accession>A0A126SXN5</accession>
<evidence type="ECO:0000256" key="8">
    <source>
        <dbReference type="ARBA" id="ARBA00023014"/>
    </source>
</evidence>
<keyword evidence="5" id="KW-0479">Metal-binding</keyword>
<name>A0A126SXN5_9BACT</name>
<evidence type="ECO:0000256" key="2">
    <source>
        <dbReference type="ARBA" id="ARBA00006490"/>
    </source>
</evidence>
<evidence type="ECO:0000256" key="5">
    <source>
        <dbReference type="ARBA" id="ARBA00022723"/>
    </source>
</evidence>
<organism evidence="12">
    <name type="scientific">uncultured bacterium UPO36</name>
    <dbReference type="NCBI Taxonomy" id="1776963"/>
    <lineage>
        <taxon>Bacteria</taxon>
        <taxon>environmental samples</taxon>
    </lineage>
</organism>
<dbReference type="SUPFAM" id="SSF53383">
    <property type="entry name" value="PLP-dependent transferases"/>
    <property type="match status" value="1"/>
</dbReference>
<dbReference type="PROSITE" id="PS00595">
    <property type="entry name" value="AA_TRANSFER_CLASS_5"/>
    <property type="match status" value="1"/>
</dbReference>
<comment type="cofactor">
    <cofactor evidence="1 10">
        <name>pyridoxal 5'-phosphate</name>
        <dbReference type="ChEBI" id="CHEBI:597326"/>
    </cofactor>
</comment>
<dbReference type="InterPro" id="IPR016454">
    <property type="entry name" value="Cysteine_dSase"/>
</dbReference>
<evidence type="ECO:0000256" key="1">
    <source>
        <dbReference type="ARBA" id="ARBA00001933"/>
    </source>
</evidence>
<keyword evidence="7" id="KW-0408">Iron</keyword>
<dbReference type="PANTHER" id="PTHR11601">
    <property type="entry name" value="CYSTEINE DESULFURYLASE FAMILY MEMBER"/>
    <property type="match status" value="1"/>
</dbReference>
<dbReference type="Gene3D" id="1.10.260.50">
    <property type="match status" value="1"/>
</dbReference>
<dbReference type="PIRSF" id="PIRSF005572">
    <property type="entry name" value="NifS"/>
    <property type="match status" value="1"/>
</dbReference>
<dbReference type="AlphaFoldDB" id="A0A126SXN5"/>
<dbReference type="EMBL" id="KU144966">
    <property type="protein sequence ID" value="AMK59058.1"/>
    <property type="molecule type" value="Genomic_DNA"/>
</dbReference>
<dbReference type="InterPro" id="IPR000192">
    <property type="entry name" value="Aminotrans_V_dom"/>
</dbReference>
<evidence type="ECO:0000256" key="6">
    <source>
        <dbReference type="ARBA" id="ARBA00022898"/>
    </source>
</evidence>
<protein>
    <recommendedName>
        <fullName evidence="3">cysteine desulfurase</fullName>
        <ecNumber evidence="3">2.8.1.7</ecNumber>
    </recommendedName>
</protein>
<dbReference type="FunFam" id="3.40.640.10:FF:000084">
    <property type="entry name" value="IscS-like cysteine desulfurase"/>
    <property type="match status" value="1"/>
</dbReference>
<evidence type="ECO:0000256" key="9">
    <source>
        <dbReference type="ARBA" id="ARBA00050776"/>
    </source>
</evidence>
<evidence type="ECO:0000313" key="12">
    <source>
        <dbReference type="EMBL" id="AMK59058.1"/>
    </source>
</evidence>
<reference evidence="12" key="1">
    <citation type="journal article" date="2016" name="Appl. Environ. Microbiol.">
        <title>Functional Metagenomics of a Biostimulated Petroleum-Contaminated Soil Reveals an Extraordinary Diversity of Extradiol Dioxygenases.</title>
        <authorList>
            <person name="Terron-Gonzalez L."/>
            <person name="Martin-Cabello G."/>
            <person name="Ferrer M."/>
            <person name="Santero E."/>
        </authorList>
    </citation>
    <scope>NUCLEOTIDE SEQUENCE</scope>
</reference>